<evidence type="ECO:0000313" key="1">
    <source>
        <dbReference type="EMBL" id="GMS91355.1"/>
    </source>
</evidence>
<comment type="caution">
    <text evidence="1">The sequence shown here is derived from an EMBL/GenBank/DDBJ whole genome shotgun (WGS) entry which is preliminary data.</text>
</comment>
<gene>
    <name evidence="1" type="ORF">PENTCL1PPCAC_13530</name>
</gene>
<reference evidence="1" key="1">
    <citation type="submission" date="2023-10" db="EMBL/GenBank/DDBJ databases">
        <title>Genome assembly of Pristionchus species.</title>
        <authorList>
            <person name="Yoshida K."/>
            <person name="Sommer R.J."/>
        </authorList>
    </citation>
    <scope>NUCLEOTIDE SEQUENCE</scope>
    <source>
        <strain evidence="1">RS0144</strain>
    </source>
</reference>
<dbReference type="AlphaFoldDB" id="A0AAV5T729"/>
<sequence length="83" mass="9446">QQQFYTQRHANDRKNALKGNNLVFNNITLALCQRVEGICEGYNPTTLKAYTQSSIHLNAYAYAMIEPTYRASIDRVLEMASTT</sequence>
<organism evidence="1 2">
    <name type="scientific">Pristionchus entomophagus</name>
    <dbReference type="NCBI Taxonomy" id="358040"/>
    <lineage>
        <taxon>Eukaryota</taxon>
        <taxon>Metazoa</taxon>
        <taxon>Ecdysozoa</taxon>
        <taxon>Nematoda</taxon>
        <taxon>Chromadorea</taxon>
        <taxon>Rhabditida</taxon>
        <taxon>Rhabditina</taxon>
        <taxon>Diplogasteromorpha</taxon>
        <taxon>Diplogasteroidea</taxon>
        <taxon>Neodiplogasteridae</taxon>
        <taxon>Pristionchus</taxon>
    </lineage>
</organism>
<protein>
    <submittedName>
        <fullName evidence="1">Uncharacterized protein</fullName>
    </submittedName>
</protein>
<proteinExistence type="predicted"/>
<feature type="non-terminal residue" evidence="1">
    <location>
        <position position="1"/>
    </location>
</feature>
<evidence type="ECO:0000313" key="2">
    <source>
        <dbReference type="Proteomes" id="UP001432027"/>
    </source>
</evidence>
<dbReference type="Proteomes" id="UP001432027">
    <property type="component" value="Unassembled WGS sequence"/>
</dbReference>
<feature type="non-terminal residue" evidence="1">
    <location>
        <position position="83"/>
    </location>
</feature>
<keyword evidence="2" id="KW-1185">Reference proteome</keyword>
<name>A0AAV5T729_9BILA</name>
<dbReference type="EMBL" id="BTSX01000003">
    <property type="protein sequence ID" value="GMS91355.1"/>
    <property type="molecule type" value="Genomic_DNA"/>
</dbReference>
<accession>A0AAV5T729</accession>